<comment type="similarity">
    <text evidence="1">Belongs to the peptidase A24 family.</text>
</comment>
<name>A0A5C1QBH0_9SPIO</name>
<evidence type="ECO:0000313" key="4">
    <source>
        <dbReference type="EMBL" id="QEN04219.1"/>
    </source>
</evidence>
<feature type="transmembrane region" description="Helical" evidence="2">
    <location>
        <begin position="23"/>
        <end position="40"/>
    </location>
</feature>
<evidence type="ECO:0000313" key="5">
    <source>
        <dbReference type="Proteomes" id="UP000323824"/>
    </source>
</evidence>
<dbReference type="RefSeq" id="WP_149567467.1">
    <property type="nucleotide sequence ID" value="NZ_CP035807.1"/>
</dbReference>
<dbReference type="EMBL" id="CP035807">
    <property type="protein sequence ID" value="QEN04219.1"/>
    <property type="molecule type" value="Genomic_DNA"/>
</dbReference>
<feature type="transmembrane region" description="Helical" evidence="2">
    <location>
        <begin position="120"/>
        <end position="136"/>
    </location>
</feature>
<evidence type="ECO:0000256" key="1">
    <source>
        <dbReference type="ARBA" id="ARBA00005801"/>
    </source>
</evidence>
<gene>
    <name evidence="4" type="ORF">EW093_05700</name>
</gene>
<organism evidence="4 5">
    <name type="scientific">Thiospirochaeta perfilievii</name>
    <dbReference type="NCBI Taxonomy" id="252967"/>
    <lineage>
        <taxon>Bacteria</taxon>
        <taxon>Pseudomonadati</taxon>
        <taxon>Spirochaetota</taxon>
        <taxon>Spirochaetia</taxon>
        <taxon>Spirochaetales</taxon>
        <taxon>Spirochaetaceae</taxon>
        <taxon>Thiospirochaeta</taxon>
    </lineage>
</organism>
<protein>
    <submittedName>
        <fullName evidence="4">Prepilin peptidase</fullName>
    </submittedName>
</protein>
<evidence type="ECO:0000259" key="3">
    <source>
        <dbReference type="Pfam" id="PF01478"/>
    </source>
</evidence>
<dbReference type="GO" id="GO:0005886">
    <property type="term" value="C:plasma membrane"/>
    <property type="evidence" value="ECO:0007669"/>
    <property type="project" value="TreeGrafter"/>
</dbReference>
<dbReference type="PANTHER" id="PTHR30487">
    <property type="entry name" value="TYPE 4 PREPILIN-LIKE PROTEINS LEADER PEPTIDE-PROCESSING ENZYME"/>
    <property type="match status" value="1"/>
</dbReference>
<dbReference type="Proteomes" id="UP000323824">
    <property type="component" value="Chromosome"/>
</dbReference>
<reference evidence="4 5" key="2">
    <citation type="submission" date="2019-09" db="EMBL/GenBank/DDBJ databases">
        <title>Complete Genome Sequence and Methylome Analysis of free living Spirochaetas.</title>
        <authorList>
            <person name="Leshcheva N."/>
            <person name="Mikheeva N."/>
        </authorList>
    </citation>
    <scope>NUCLEOTIDE SEQUENCE [LARGE SCALE GENOMIC DNA]</scope>
    <source>
        <strain evidence="4 5">P</strain>
    </source>
</reference>
<keyword evidence="5" id="KW-1185">Reference proteome</keyword>
<feature type="domain" description="Prepilin type IV endopeptidase peptidase" evidence="3">
    <location>
        <begin position="3"/>
        <end position="106"/>
    </location>
</feature>
<sequence>MILFLIIASTLLAIYDIKKLKVPNLGNLLLLVVVFGNLFLTNYNIIPHIISGLAAFLTFILIYFISKRKLGMGDCKYTAIIALHFGYNFWLYSVMTTSIIALFVTIPLLLSKKIKRDTKIPFMPFLVSGWILYYFLT</sequence>
<dbReference type="GO" id="GO:0006465">
    <property type="term" value="P:signal peptide processing"/>
    <property type="evidence" value="ECO:0007669"/>
    <property type="project" value="TreeGrafter"/>
</dbReference>
<dbReference type="OrthoDB" id="9789291at2"/>
<keyword evidence="2" id="KW-1133">Transmembrane helix</keyword>
<evidence type="ECO:0000256" key="2">
    <source>
        <dbReference type="SAM" id="Phobius"/>
    </source>
</evidence>
<keyword evidence="2" id="KW-0812">Transmembrane</keyword>
<keyword evidence="2" id="KW-0472">Membrane</keyword>
<dbReference type="KEGG" id="sper:EW093_05700"/>
<dbReference type="Pfam" id="PF01478">
    <property type="entry name" value="Peptidase_A24"/>
    <property type="match status" value="1"/>
</dbReference>
<accession>A0A5C1QBH0</accession>
<reference evidence="4 5" key="1">
    <citation type="submission" date="2019-02" db="EMBL/GenBank/DDBJ databases">
        <authorList>
            <person name="Fomenkov A."/>
            <person name="Dubinina G."/>
            <person name="Grabovich M."/>
            <person name="Vincze T."/>
            <person name="Roberts R.J."/>
        </authorList>
    </citation>
    <scope>NUCLEOTIDE SEQUENCE [LARGE SCALE GENOMIC DNA]</scope>
    <source>
        <strain evidence="4 5">P</strain>
    </source>
</reference>
<dbReference type="InterPro" id="IPR000045">
    <property type="entry name" value="Prepilin_IV_endopep_pep"/>
</dbReference>
<feature type="transmembrane region" description="Helical" evidence="2">
    <location>
        <begin position="85"/>
        <end position="108"/>
    </location>
</feature>
<dbReference type="Gene3D" id="1.20.120.1220">
    <property type="match status" value="1"/>
</dbReference>
<dbReference type="PANTHER" id="PTHR30487:SF0">
    <property type="entry name" value="PREPILIN LEADER PEPTIDASE_N-METHYLTRANSFERASE-RELATED"/>
    <property type="match status" value="1"/>
</dbReference>
<dbReference type="AlphaFoldDB" id="A0A5C1QBH0"/>
<dbReference type="GO" id="GO:0004190">
    <property type="term" value="F:aspartic-type endopeptidase activity"/>
    <property type="evidence" value="ECO:0007669"/>
    <property type="project" value="InterPro"/>
</dbReference>
<dbReference type="InterPro" id="IPR050882">
    <property type="entry name" value="Prepilin_peptidase/N-MTase"/>
</dbReference>
<feature type="transmembrane region" description="Helical" evidence="2">
    <location>
        <begin position="45"/>
        <end position="65"/>
    </location>
</feature>
<proteinExistence type="inferred from homology"/>